<dbReference type="CDD" id="cd01299">
    <property type="entry name" value="Met_dep_hydrolase_A"/>
    <property type="match status" value="1"/>
</dbReference>
<dbReference type="Proteomes" id="UP000003752">
    <property type="component" value="Unassembled WGS sequence"/>
</dbReference>
<proteinExistence type="predicted"/>
<dbReference type="InterPro" id="IPR011059">
    <property type="entry name" value="Metal-dep_hydrolase_composite"/>
</dbReference>
<dbReference type="InterPro" id="IPR057744">
    <property type="entry name" value="OTAase-like"/>
</dbReference>
<evidence type="ECO:0000313" key="2">
    <source>
        <dbReference type="EMBL" id="EEI24609.1"/>
    </source>
</evidence>
<dbReference type="EMBL" id="ACGP01000124">
    <property type="protein sequence ID" value="EEI24609.1"/>
    <property type="molecule type" value="Genomic_DNA"/>
</dbReference>
<dbReference type="Gene3D" id="3.20.20.140">
    <property type="entry name" value="Metal-dependent hydrolases"/>
    <property type="match status" value="1"/>
</dbReference>
<feature type="domain" description="Amidohydrolase-related" evidence="1">
    <location>
        <begin position="57"/>
        <end position="393"/>
    </location>
</feature>
<name>C0XJ30_LENH9</name>
<comment type="caution">
    <text evidence="2">The sequence shown here is derived from an EMBL/GenBank/DDBJ whole genome shotgun (WGS) entry which is preliminary data.</text>
</comment>
<dbReference type="AlphaFoldDB" id="C0XJ30"/>
<gene>
    <name evidence="2" type="ORF">HMPREF0519_1241</name>
</gene>
<keyword evidence="2" id="KW-0378">Hydrolase</keyword>
<dbReference type="SMR" id="C0XJ30"/>
<dbReference type="PATRIC" id="fig|1423757.3.peg.2441"/>
<dbReference type="GO" id="GO:0016810">
    <property type="term" value="F:hydrolase activity, acting on carbon-nitrogen (but not peptide) bonds"/>
    <property type="evidence" value="ECO:0007669"/>
    <property type="project" value="InterPro"/>
</dbReference>
<protein>
    <submittedName>
        <fullName evidence="2">Amidohydrolase family protein</fullName>
    </submittedName>
</protein>
<accession>C0XJ30</accession>
<dbReference type="InterPro" id="IPR032466">
    <property type="entry name" value="Metal_Hydrolase"/>
</dbReference>
<dbReference type="PANTHER" id="PTHR43135:SF3">
    <property type="entry name" value="ALPHA-D-RIBOSE 1-METHYLPHOSPHONATE 5-TRIPHOSPHATE DIPHOSPHATASE"/>
    <property type="match status" value="1"/>
</dbReference>
<dbReference type="InterPro" id="IPR051781">
    <property type="entry name" value="Metallo-dep_Hydrolase"/>
</dbReference>
<dbReference type="PANTHER" id="PTHR43135">
    <property type="entry name" value="ALPHA-D-RIBOSE 1-METHYLPHOSPHONATE 5-TRIPHOSPHATE DIPHOSPHATASE"/>
    <property type="match status" value="1"/>
</dbReference>
<dbReference type="Gene3D" id="2.30.40.10">
    <property type="entry name" value="Urease, subunit C, domain 1"/>
    <property type="match status" value="1"/>
</dbReference>
<sequence length="421" mass="46536">MTTTNYVNAAIYNHDQQKFIFNQHMIVDENTGKIIEVGNGRTTRQVCDDVVDLNGRFVMPGIMNAHTHITDMPTYWWHNGEEKRHPDSREVCTMFAIRNMQDALSHGITYIRNVGAEFDIDVEIKKMQEKGWIKGPKIMTSGRAFSITGGHDSESTYEVDGIDEVRKGVRQALKNGVDNIKMMVTGGVLKNGETPDDIQFTLEEARTAVSEAHHKGKTAAAHAQGNAGIKEAVAAGFDTIEHAFDIDDEAITMMKEHGTIIVPTMNAMFAIYKYGRGVVPDWAREKVILNIKKHFMSIAKAAKAGIPIAMGTDAGTPFNGFQNESAYEMQLYVEKAAMTPAQAIDAATINCAKAMHIDQEYGQIAAGNYADFLVMNENPIDDISVVGHDKDVYQNGKRVHAQEVVNELKATQKIKKISAAI</sequence>
<reference evidence="2 3" key="1">
    <citation type="submission" date="2009-01" db="EMBL/GenBank/DDBJ databases">
        <authorList>
            <person name="Qin X."/>
            <person name="Bachman B."/>
            <person name="Battles P."/>
            <person name="Bell A."/>
            <person name="Bess C."/>
            <person name="Bickham C."/>
            <person name="Chaboub L."/>
            <person name="Chen D."/>
            <person name="Coyle M."/>
            <person name="Deiros D.R."/>
            <person name="Dinh H."/>
            <person name="Forbes L."/>
            <person name="Fowler G."/>
            <person name="Francisco L."/>
            <person name="Fu Q."/>
            <person name="Gubbala S."/>
            <person name="Hale W."/>
            <person name="Han Y."/>
            <person name="Hemphill L."/>
            <person name="Highlander S.K."/>
            <person name="Hirani K."/>
            <person name="Hogues M."/>
            <person name="Jackson L."/>
            <person name="Jakkamsetti A."/>
            <person name="Javaid M."/>
            <person name="Jiang H."/>
            <person name="Korchina V."/>
            <person name="Kovar C."/>
            <person name="Lara F."/>
            <person name="Lee S."/>
            <person name="Mata R."/>
            <person name="Mathew T."/>
            <person name="Moen C."/>
            <person name="Morales K."/>
            <person name="Munidasa M."/>
            <person name="Nazareth L."/>
            <person name="Ngo R."/>
            <person name="Nguyen L."/>
            <person name="Okwuonu G."/>
            <person name="Ongeri F."/>
            <person name="Patil S."/>
            <person name="Petrosino J."/>
            <person name="Pham C."/>
            <person name="Pham P."/>
            <person name="Pu L.-L."/>
            <person name="Puazo M."/>
            <person name="Raj R."/>
            <person name="Reid J."/>
            <person name="Rouhana J."/>
            <person name="Saada N."/>
            <person name="Shang Y."/>
            <person name="Simmons D."/>
            <person name="Thornton R."/>
            <person name="Warren J."/>
            <person name="Weissenberger G."/>
            <person name="Zhang J."/>
            <person name="Zhang L."/>
            <person name="Zhou C."/>
            <person name="Zhu D."/>
            <person name="Muzny D."/>
            <person name="Worley K."/>
            <person name="Gibbs R."/>
        </authorList>
    </citation>
    <scope>NUCLEOTIDE SEQUENCE [LARGE SCALE GENOMIC DNA]</scope>
    <source>
        <strain evidence="3">ATCC 8290 / DSM 20176 / CCUG 30140 / JCM 1155 / KCTC 3500 / NBRC 15886 / NCIMB 8040 / NRRL B-1843 / 9</strain>
    </source>
</reference>
<dbReference type="InterPro" id="IPR006680">
    <property type="entry name" value="Amidohydro-rel"/>
</dbReference>
<dbReference type="SUPFAM" id="SSF51338">
    <property type="entry name" value="Composite domain of metallo-dependent hydrolases"/>
    <property type="match status" value="1"/>
</dbReference>
<organism evidence="2 3">
    <name type="scientific">Lentilactobacillus hilgardii (strain ATCC 8290 / DSM 20176 / CCUG 30140 / JCM 1155 / KCTC 3500 / NBRC 15886 / NCIMB 8040 / NRRL B-1843 / 9)</name>
    <dbReference type="NCBI Taxonomy" id="1423757"/>
    <lineage>
        <taxon>Bacteria</taxon>
        <taxon>Bacillati</taxon>
        <taxon>Bacillota</taxon>
        <taxon>Bacilli</taxon>
        <taxon>Lactobacillales</taxon>
        <taxon>Lactobacillaceae</taxon>
        <taxon>Lentilactobacillus</taxon>
    </lineage>
</organism>
<dbReference type="RefSeq" id="WP_003634192.1">
    <property type="nucleotide sequence ID" value="NZ_AZDF01000007.1"/>
</dbReference>
<keyword evidence="3" id="KW-1185">Reference proteome</keyword>
<evidence type="ECO:0000313" key="3">
    <source>
        <dbReference type="Proteomes" id="UP000003752"/>
    </source>
</evidence>
<dbReference type="HOGENOM" id="CLU_023620_2_2_9"/>
<dbReference type="SUPFAM" id="SSF51556">
    <property type="entry name" value="Metallo-dependent hydrolases"/>
    <property type="match status" value="1"/>
</dbReference>
<dbReference type="Pfam" id="PF01979">
    <property type="entry name" value="Amidohydro_1"/>
    <property type="match status" value="1"/>
</dbReference>
<evidence type="ECO:0000259" key="1">
    <source>
        <dbReference type="Pfam" id="PF01979"/>
    </source>
</evidence>